<dbReference type="SMART" id="SM00849">
    <property type="entry name" value="Lactamase_B"/>
    <property type="match status" value="1"/>
</dbReference>
<dbReference type="InterPro" id="IPR051013">
    <property type="entry name" value="MBL_superfamily_lactonases"/>
</dbReference>
<evidence type="ECO:0000256" key="1">
    <source>
        <dbReference type="ARBA" id="ARBA00001947"/>
    </source>
</evidence>
<protein>
    <submittedName>
        <fullName evidence="7">Metallo-beta-lactamase</fullName>
    </submittedName>
</protein>
<evidence type="ECO:0000256" key="2">
    <source>
        <dbReference type="ARBA" id="ARBA00007749"/>
    </source>
</evidence>
<dbReference type="SUPFAM" id="SSF56281">
    <property type="entry name" value="Metallo-hydrolase/oxidoreductase"/>
    <property type="match status" value="1"/>
</dbReference>
<comment type="cofactor">
    <cofactor evidence="1">
        <name>Zn(2+)</name>
        <dbReference type="ChEBI" id="CHEBI:29105"/>
    </cofactor>
</comment>
<dbReference type="EMBL" id="LVVM01002032">
    <property type="protein sequence ID" value="OJA17400.1"/>
    <property type="molecule type" value="Genomic_DNA"/>
</dbReference>
<evidence type="ECO:0000256" key="3">
    <source>
        <dbReference type="ARBA" id="ARBA00022723"/>
    </source>
</evidence>
<keyword evidence="3" id="KW-0479">Metal-binding</keyword>
<reference evidence="7 8" key="1">
    <citation type="submission" date="2016-03" db="EMBL/GenBank/DDBJ databases">
        <title>Comparative genomics of the ectomycorrhizal sister species Rhizopogon vinicolor and Rhizopogon vesiculosus (Basidiomycota: Boletales) reveals a divergence of the mating type B locus.</title>
        <authorList>
            <person name="Mujic A.B."/>
            <person name="Kuo A."/>
            <person name="Tritt A."/>
            <person name="Lipzen A."/>
            <person name="Chen C."/>
            <person name="Johnson J."/>
            <person name="Sharma A."/>
            <person name="Barry K."/>
            <person name="Grigoriev I.V."/>
            <person name="Spatafora J.W."/>
        </authorList>
    </citation>
    <scope>NUCLEOTIDE SEQUENCE [LARGE SCALE GENOMIC DNA]</scope>
    <source>
        <strain evidence="7 8">AM-OR11-056</strain>
    </source>
</reference>
<dbReference type="Gene3D" id="3.60.15.10">
    <property type="entry name" value="Ribonuclease Z/Hydroxyacylglutathione hydrolase-like"/>
    <property type="match status" value="1"/>
</dbReference>
<comment type="similarity">
    <text evidence="2">Belongs to the metallo-beta-lactamase superfamily.</text>
</comment>
<dbReference type="InterPro" id="IPR001279">
    <property type="entry name" value="Metallo-B-lactamas"/>
</dbReference>
<evidence type="ECO:0000259" key="6">
    <source>
        <dbReference type="SMART" id="SM00849"/>
    </source>
</evidence>
<evidence type="ECO:0000313" key="7">
    <source>
        <dbReference type="EMBL" id="OJA17400.1"/>
    </source>
</evidence>
<dbReference type="PANTHER" id="PTHR42978">
    <property type="entry name" value="QUORUM-QUENCHING LACTONASE YTNP-RELATED-RELATED"/>
    <property type="match status" value="1"/>
</dbReference>
<gene>
    <name evidence="7" type="primary">BLAC1</name>
    <name evidence="7" type="ORF">AZE42_02712</name>
</gene>
<name>A0A1J8QVC6_9AGAM</name>
<keyword evidence="8" id="KW-1185">Reference proteome</keyword>
<dbReference type="InterPro" id="IPR036866">
    <property type="entry name" value="RibonucZ/Hydroxyglut_hydro"/>
</dbReference>
<feature type="domain" description="Metallo-beta-lactamase" evidence="6">
    <location>
        <begin position="70"/>
        <end position="309"/>
    </location>
</feature>
<organism evidence="7 8">
    <name type="scientific">Rhizopogon vesiculosus</name>
    <dbReference type="NCBI Taxonomy" id="180088"/>
    <lineage>
        <taxon>Eukaryota</taxon>
        <taxon>Fungi</taxon>
        <taxon>Dikarya</taxon>
        <taxon>Basidiomycota</taxon>
        <taxon>Agaricomycotina</taxon>
        <taxon>Agaricomycetes</taxon>
        <taxon>Agaricomycetidae</taxon>
        <taxon>Boletales</taxon>
        <taxon>Suillineae</taxon>
        <taxon>Rhizopogonaceae</taxon>
        <taxon>Rhizopogon</taxon>
    </lineage>
</organism>
<evidence type="ECO:0000256" key="5">
    <source>
        <dbReference type="ARBA" id="ARBA00022833"/>
    </source>
</evidence>
<dbReference type="OrthoDB" id="10250730at2759"/>
<keyword evidence="5" id="KW-0862">Zinc</keyword>
<proteinExistence type="inferred from homology"/>
<sequence>MTEDQITSFGRAFNTMTSIHLPVDDERQVYVTVSAIVAGTLFLPHEEVFQDCVRYELAESDNPPQGTRVPSFAFLIQHPKHGKLLFDLGLRKKGEGYPPLVQDAIPTFRPECEEDVVDKITKAEPLIEPQDINIVIYSHLHFDHIGDLTPFSCATLVMGKESEVFLRNPYPDDPGGTHNALPADQRVCYLDFKSQDASPAQDMPNSRLIPPMGSFDRAIDLFGDGSLYLVDAPGHMSGHMVALARIASNAFVLLAADTCHSRQCYVPSSAGMVREISSLNYQQWDVAKATVTKLVEMSQSANVVVVLAHEVERLQEKCEEDRMPLFPQSLNAWASQQLEKKFGK</sequence>
<dbReference type="GO" id="GO:0016787">
    <property type="term" value="F:hydrolase activity"/>
    <property type="evidence" value="ECO:0007669"/>
    <property type="project" value="UniProtKB-KW"/>
</dbReference>
<dbReference type="AlphaFoldDB" id="A0A1J8QVC6"/>
<evidence type="ECO:0000256" key="4">
    <source>
        <dbReference type="ARBA" id="ARBA00022801"/>
    </source>
</evidence>
<dbReference type="GO" id="GO:0046872">
    <property type="term" value="F:metal ion binding"/>
    <property type="evidence" value="ECO:0007669"/>
    <property type="project" value="UniProtKB-KW"/>
</dbReference>
<dbReference type="CDD" id="cd07730">
    <property type="entry name" value="metallo-hydrolase-like_MBL-fold"/>
    <property type="match status" value="1"/>
</dbReference>
<comment type="caution">
    <text evidence="7">The sequence shown here is derived from an EMBL/GenBank/DDBJ whole genome shotgun (WGS) entry which is preliminary data.</text>
</comment>
<evidence type="ECO:0000313" key="8">
    <source>
        <dbReference type="Proteomes" id="UP000183567"/>
    </source>
</evidence>
<dbReference type="PANTHER" id="PTHR42978:SF2">
    <property type="entry name" value="102 KBASES UNSTABLE REGION: FROM 1 TO 119443"/>
    <property type="match status" value="1"/>
</dbReference>
<dbReference type="STRING" id="180088.A0A1J8QVC6"/>
<dbReference type="Pfam" id="PF00753">
    <property type="entry name" value="Lactamase_B"/>
    <property type="match status" value="1"/>
</dbReference>
<keyword evidence="4" id="KW-0378">Hydrolase</keyword>
<accession>A0A1J8QVC6</accession>
<dbReference type="Proteomes" id="UP000183567">
    <property type="component" value="Unassembled WGS sequence"/>
</dbReference>